<keyword evidence="2" id="KW-1185">Reference proteome</keyword>
<reference evidence="1 2" key="1">
    <citation type="submission" date="2020-08" db="EMBL/GenBank/DDBJ databases">
        <title>Genomic Encyclopedia of Type Strains, Phase IV (KMG-IV): sequencing the most valuable type-strain genomes for metagenomic binning, comparative biology and taxonomic classification.</title>
        <authorList>
            <person name="Goeker M."/>
        </authorList>
    </citation>
    <scope>NUCLEOTIDE SEQUENCE [LARGE SCALE GENOMIC DNA]</scope>
    <source>
        <strain evidence="1 2">DSM 28760</strain>
    </source>
</reference>
<dbReference type="Proteomes" id="UP000537592">
    <property type="component" value="Unassembled WGS sequence"/>
</dbReference>
<comment type="caution">
    <text evidence="1">The sequence shown here is derived from an EMBL/GenBank/DDBJ whole genome shotgun (WGS) entry which is preliminary data.</text>
</comment>
<dbReference type="RefSeq" id="WP_197496974.1">
    <property type="nucleotide sequence ID" value="NZ_JACICC010000033.1"/>
</dbReference>
<accession>A0A7W5Z7L0</accession>
<proteinExistence type="predicted"/>
<sequence length="69" mass="7965">MSRWTGADEAEYRRVLDDLLLAVGPDLERLRRKIDRQEAAILSLRRKHGVNEERPAAPRLMTRCLPLAV</sequence>
<evidence type="ECO:0000313" key="1">
    <source>
        <dbReference type="EMBL" id="MBB3811646.1"/>
    </source>
</evidence>
<gene>
    <name evidence="1" type="ORF">FHS81_003762</name>
</gene>
<evidence type="ECO:0000313" key="2">
    <source>
        <dbReference type="Proteomes" id="UP000537592"/>
    </source>
</evidence>
<dbReference type="AlphaFoldDB" id="A0A7W5Z7L0"/>
<organism evidence="1 2">
    <name type="scientific">Pseudochelatococcus contaminans</name>
    <dbReference type="NCBI Taxonomy" id="1538103"/>
    <lineage>
        <taxon>Bacteria</taxon>
        <taxon>Pseudomonadati</taxon>
        <taxon>Pseudomonadota</taxon>
        <taxon>Alphaproteobacteria</taxon>
        <taxon>Hyphomicrobiales</taxon>
        <taxon>Chelatococcaceae</taxon>
        <taxon>Pseudochelatococcus</taxon>
    </lineage>
</organism>
<dbReference type="EMBL" id="JACICC010000033">
    <property type="protein sequence ID" value="MBB3811646.1"/>
    <property type="molecule type" value="Genomic_DNA"/>
</dbReference>
<protein>
    <submittedName>
        <fullName evidence="1">Uncharacterized protein</fullName>
    </submittedName>
</protein>
<name>A0A7W5Z7L0_9HYPH</name>